<gene>
    <name evidence="12" type="ORF">P43SY_009209</name>
</gene>
<evidence type="ECO:0000256" key="8">
    <source>
        <dbReference type="ARBA" id="ARBA00023326"/>
    </source>
</evidence>
<evidence type="ECO:0000256" key="1">
    <source>
        <dbReference type="ARBA" id="ARBA00000382"/>
    </source>
</evidence>
<dbReference type="InterPro" id="IPR040451">
    <property type="entry name" value="GH81_N"/>
</dbReference>
<dbReference type="GO" id="GO:0042973">
    <property type="term" value="F:glucan endo-1,3-beta-D-glucosidase activity"/>
    <property type="evidence" value="ECO:0007669"/>
    <property type="project" value="UniProtKB-EC"/>
</dbReference>
<name>A0AAD5LNW4_PYTIN</name>
<keyword evidence="8" id="KW-0624">Polysaccharide degradation</keyword>
<evidence type="ECO:0000313" key="13">
    <source>
        <dbReference type="Proteomes" id="UP001209570"/>
    </source>
</evidence>
<dbReference type="GO" id="GO:0071555">
    <property type="term" value="P:cell wall organization"/>
    <property type="evidence" value="ECO:0007669"/>
    <property type="project" value="UniProtKB-KW"/>
</dbReference>
<dbReference type="Gene3D" id="2.70.98.30">
    <property type="entry name" value="Golgi alpha-mannosidase II, domain 4"/>
    <property type="match status" value="1"/>
</dbReference>
<dbReference type="GO" id="GO:0052861">
    <property type="term" value="F:endo-1,3(4)-beta-glucanase activity"/>
    <property type="evidence" value="ECO:0007669"/>
    <property type="project" value="InterPro"/>
</dbReference>
<dbReference type="EC" id="3.2.1.39" evidence="3"/>
<dbReference type="PROSITE" id="PS52008">
    <property type="entry name" value="GH81"/>
    <property type="match status" value="1"/>
</dbReference>
<evidence type="ECO:0000256" key="6">
    <source>
        <dbReference type="ARBA" id="ARBA00023295"/>
    </source>
</evidence>
<comment type="caution">
    <text evidence="12">The sequence shown here is derived from an EMBL/GenBank/DDBJ whole genome shotgun (WGS) entry which is preliminary data.</text>
</comment>
<evidence type="ECO:0000256" key="9">
    <source>
        <dbReference type="SAM" id="SignalP"/>
    </source>
</evidence>
<evidence type="ECO:0000256" key="7">
    <source>
        <dbReference type="ARBA" id="ARBA00023316"/>
    </source>
</evidence>
<evidence type="ECO:0000256" key="4">
    <source>
        <dbReference type="ARBA" id="ARBA00022801"/>
    </source>
</evidence>
<evidence type="ECO:0000256" key="5">
    <source>
        <dbReference type="ARBA" id="ARBA00023277"/>
    </source>
</evidence>
<dbReference type="InterPro" id="IPR040720">
    <property type="entry name" value="GH81_C"/>
</dbReference>
<dbReference type="EMBL" id="JAKCXM010000016">
    <property type="protein sequence ID" value="KAJ0407922.1"/>
    <property type="molecule type" value="Genomic_DNA"/>
</dbReference>
<dbReference type="AlphaFoldDB" id="A0AAD5LNW4"/>
<keyword evidence="6" id="KW-0326">Glycosidase</keyword>
<dbReference type="Gene3D" id="1.20.5.420">
    <property type="entry name" value="Immunoglobulin FC, subunit C"/>
    <property type="match status" value="1"/>
</dbReference>
<dbReference type="PANTHER" id="PTHR31983">
    <property type="entry name" value="ENDO-1,3(4)-BETA-GLUCANASE 1"/>
    <property type="match status" value="1"/>
</dbReference>
<feature type="chain" id="PRO_5042000435" description="glucan endo-1,3-beta-D-glucosidase" evidence="9">
    <location>
        <begin position="28"/>
        <end position="740"/>
    </location>
</feature>
<dbReference type="Pfam" id="PF17652">
    <property type="entry name" value="Glyco_hydro81C"/>
    <property type="match status" value="1"/>
</dbReference>
<comment type="similarity">
    <text evidence="2">Belongs to the glycosyl hydrolase 81 family.</text>
</comment>
<dbReference type="Pfam" id="PF03639">
    <property type="entry name" value="Glyco_hydro_81"/>
    <property type="match status" value="1"/>
</dbReference>
<organism evidence="12 13">
    <name type="scientific">Pythium insidiosum</name>
    <name type="common">Pythiosis disease agent</name>
    <dbReference type="NCBI Taxonomy" id="114742"/>
    <lineage>
        <taxon>Eukaryota</taxon>
        <taxon>Sar</taxon>
        <taxon>Stramenopiles</taxon>
        <taxon>Oomycota</taxon>
        <taxon>Peronosporomycetes</taxon>
        <taxon>Pythiales</taxon>
        <taxon>Pythiaceae</taxon>
        <taxon>Pythium</taxon>
    </lineage>
</organism>
<dbReference type="InterPro" id="IPR005200">
    <property type="entry name" value="Endo-beta-glucanase"/>
</dbReference>
<reference evidence="12" key="1">
    <citation type="submission" date="2021-12" db="EMBL/GenBank/DDBJ databases">
        <title>Prjna785345.</title>
        <authorList>
            <person name="Rujirawat T."/>
            <person name="Krajaejun T."/>
        </authorList>
    </citation>
    <scope>NUCLEOTIDE SEQUENCE</scope>
    <source>
        <strain evidence="12">Pi057C3</strain>
    </source>
</reference>
<keyword evidence="13" id="KW-1185">Reference proteome</keyword>
<comment type="catalytic activity">
    <reaction evidence="1">
        <text>Hydrolysis of (1-&gt;3)-beta-D-glucosidic linkages in (1-&gt;3)-beta-D-glucans.</text>
        <dbReference type="EC" id="3.2.1.39"/>
    </reaction>
</comment>
<evidence type="ECO:0000259" key="10">
    <source>
        <dbReference type="Pfam" id="PF03639"/>
    </source>
</evidence>
<feature type="domain" description="Glycosyl hydrolase family 81 N-terminal" evidence="10">
    <location>
        <begin position="61"/>
        <end position="376"/>
    </location>
</feature>
<evidence type="ECO:0000313" key="12">
    <source>
        <dbReference type="EMBL" id="KAJ0407922.1"/>
    </source>
</evidence>
<keyword evidence="5" id="KW-0119">Carbohydrate metabolism</keyword>
<dbReference type="GO" id="GO:0000272">
    <property type="term" value="P:polysaccharide catabolic process"/>
    <property type="evidence" value="ECO:0007669"/>
    <property type="project" value="UniProtKB-KW"/>
</dbReference>
<evidence type="ECO:0000256" key="2">
    <source>
        <dbReference type="ARBA" id="ARBA00010730"/>
    </source>
</evidence>
<protein>
    <recommendedName>
        <fullName evidence="3">glucan endo-1,3-beta-D-glucosidase</fullName>
        <ecNumber evidence="3">3.2.1.39</ecNumber>
    </recommendedName>
</protein>
<proteinExistence type="inferred from homology"/>
<feature type="signal peptide" evidence="9">
    <location>
        <begin position="1"/>
        <end position="27"/>
    </location>
</feature>
<keyword evidence="7" id="KW-0961">Cell wall biogenesis/degradation</keyword>
<sequence>MPRFVDLGLGLGLLAAATTLARHSAYAQVVEDTWEYGDLTPPAALVESTTAQLSFCPPRNVDVESGRPIPTNAWWGNLITCDQYSNYTQAVWANPFALSLETTSSQGLYGVALGYPFRYRYFGGVSSEGTARYYAHVAHKEVLLSATEFAKTTPTFRVADWSDMGVTVTLRLAPSTPQLLRTDLVNGMAFLSATYTMLSPRIAIQVPLATINDQGVWTGMVVTGRRFVLTTVNGLTWVLYTTSDVAFSVESPQVLRALQTFSGTVRVAPVEASTPLAVYDQFQDCVVLGGTVSIVSDAEYQLQWQTIGACANGLLQYALPHHLETLDTSAAVQTTVLSAPTLRAATRGEMRAVVTRSTPFRWVLREPSKVPITFYPRTRLSAADATQQQLYAVLRSEIAAPWSLNPWGSYYFNGKLAQKYASLCLMANDPVIVGSDVSFLRRCVPKLEALITPFLDNSWGFKLQYDRVYGGIVSSQGFMSNDLNADFGNTVYNDHHFHYGYWIYTAAVINYLHPTWSRLGELNRMARLLLRDVATPSSVDPFFPKFRSFDWFRGHSYSHGLTSFADGKDQESSSEDVNFSYALYLYGVATHHARMATIGNLMIKLNARAIRAYFLMEASNAVHPESFKRNKAPGIFFDNKVDYATWFSAEKFCIHGIQMIPVTPVTEYARSRVFVQEEWDAVLGKEPIVVNNDVNNPWISLLYANYARVNRTRALGVLQQAAMDDGLTRAWALYMAVQLS</sequence>
<keyword evidence="4" id="KW-0378">Hydrolase</keyword>
<evidence type="ECO:0000259" key="11">
    <source>
        <dbReference type="Pfam" id="PF17652"/>
    </source>
</evidence>
<accession>A0AAD5LNW4</accession>
<dbReference type="Proteomes" id="UP001209570">
    <property type="component" value="Unassembled WGS sequence"/>
</dbReference>
<feature type="domain" description="Glycosyl hydrolase family 81 C-terminal" evidence="11">
    <location>
        <begin position="384"/>
        <end position="733"/>
    </location>
</feature>
<keyword evidence="9" id="KW-0732">Signal</keyword>
<dbReference type="PANTHER" id="PTHR31983:SF0">
    <property type="entry name" value="GLUCAN ENDO-1,3-BETA-D-GLUCOSIDASE 2"/>
    <property type="match status" value="1"/>
</dbReference>
<evidence type="ECO:0000256" key="3">
    <source>
        <dbReference type="ARBA" id="ARBA00012780"/>
    </source>
</evidence>